<evidence type="ECO:0000313" key="14">
    <source>
        <dbReference type="EMBL" id="NKQ52436.1"/>
    </source>
</evidence>
<protein>
    <recommendedName>
        <fullName evidence="6">Copper-containing nitrite reductase</fullName>
        <ecNumber evidence="5">1.7.2.1</ecNumber>
    </recommendedName>
</protein>
<feature type="transmembrane region" description="Helical" evidence="12">
    <location>
        <begin position="397"/>
        <end position="418"/>
    </location>
</feature>
<reference evidence="14 15" key="1">
    <citation type="submission" date="2020-04" db="EMBL/GenBank/DDBJ databases">
        <title>Novel species.</title>
        <authorList>
            <person name="Teo W.F.A."/>
            <person name="Lipun K."/>
            <person name="Srisuk N."/>
            <person name="Duangmal K."/>
        </authorList>
    </citation>
    <scope>NUCLEOTIDE SEQUENCE [LARGE SCALE GENOMIC DNA]</scope>
    <source>
        <strain evidence="14 15">K13G38</strain>
    </source>
</reference>
<comment type="similarity">
    <text evidence="3">Belongs to the multicopper oxidase family.</text>
</comment>
<evidence type="ECO:0000256" key="3">
    <source>
        <dbReference type="ARBA" id="ARBA00010609"/>
    </source>
</evidence>
<keyword evidence="10" id="KW-0186">Copper</keyword>
<feature type="transmembrane region" description="Helical" evidence="12">
    <location>
        <begin position="292"/>
        <end position="316"/>
    </location>
</feature>
<keyword evidence="8" id="KW-0677">Repeat</keyword>
<dbReference type="EC" id="1.7.2.1" evidence="5"/>
<feature type="transmembrane region" description="Helical" evidence="12">
    <location>
        <begin position="122"/>
        <end position="142"/>
    </location>
</feature>
<keyword evidence="12" id="KW-0812">Transmembrane</keyword>
<dbReference type="Proteomes" id="UP000715441">
    <property type="component" value="Unassembled WGS sequence"/>
</dbReference>
<keyword evidence="7" id="KW-0479">Metal-binding</keyword>
<dbReference type="RefSeq" id="WP_168512257.1">
    <property type="nucleotide sequence ID" value="NZ_JAAXLS010000002.1"/>
</dbReference>
<feature type="transmembrane region" description="Helical" evidence="12">
    <location>
        <begin position="29"/>
        <end position="51"/>
    </location>
</feature>
<evidence type="ECO:0000256" key="6">
    <source>
        <dbReference type="ARBA" id="ARBA00017290"/>
    </source>
</evidence>
<evidence type="ECO:0000256" key="10">
    <source>
        <dbReference type="ARBA" id="ARBA00023008"/>
    </source>
</evidence>
<dbReference type="InterPro" id="IPR045087">
    <property type="entry name" value="Cu-oxidase_fam"/>
</dbReference>
<feature type="transmembrane region" description="Helical" evidence="12">
    <location>
        <begin position="439"/>
        <end position="460"/>
    </location>
</feature>
<gene>
    <name evidence="14" type="ORF">HFP15_06045</name>
</gene>
<sequence>MSDGEPAPGYRRLPLTEVPSASPRRRRHAVAAGLIAGYLVAAVGVIAAHGLVAMPEWLALHLLVLGAASSAVLVYSRHFAQALLHARPGPEWPAGARLAVFNVGAIAVLTGMSLGWSGLAVTGAGLVVVAVLAHTVSLVRMARAASLSGRLRIVVWYYVAAGTCLLVGGTLGGLLAGHAMRSLGWEQAVRLAHAHLNLLGWLGLVVVGTLFMLWPAVLRTRMADSAPPTARRVLVILVAGLTVAVTGAVLTGWAPGWHWLAALGMTGYLGGIGYALVPAVGEMRVKPPRSSAPVALLAGNGWLLAAVTIDILGLALGGTTADDLLGRLLVPMLGIGVVAQILTGALTFLIPVTVGGGPAGNRRLTEVLQYAWLPRAVLGNLGTLLLALPIVGAPRVLAWVLVVIGFGSFPALVVAALVTAHRPAAKNDDRARRLAGHEVLAIGCVAAVLAVLSLVATGTWPGRSADTPPGTATTAASGVPVPVSLDEFAITPGAITVAPGTDLVLTVRNTGRTSHDLELDGQHRTGLLAPGQQQTVDFGVVTHDEQAWCGVPGHREAGMVLTIRTTTSTDGSATGQQGPAMAGMGMNAAPAPDWRPYDPALQPAPGGSAHDVTLRIDQTTVEIAPGVRQQVWTYNGTVPGPVLHGRVGDLFTVHVINNGDMPHSIDFHASQVDPGAAMRAIPPGGELTYSFRADHAGIWLYHCETAPMIQHLAMGMYGAVIIDPPTLDPVAASEVLTQSEFYLGQNGGVPAMSALLAANPDLVVFNGYADQYRDAPIHVRAGQRIRLWVLDAGPSEPSAFHVVGAQFDTVFKEGAYQLLPGNAANGAAQELDVQPGEGGFVELTLAQPGTYTFTTHRLADAQRGAMGSIIAEP</sequence>
<feature type="transmembrane region" description="Helical" evidence="12">
    <location>
        <begin position="154"/>
        <end position="178"/>
    </location>
</feature>
<evidence type="ECO:0000256" key="11">
    <source>
        <dbReference type="ARBA" id="ARBA00049340"/>
    </source>
</evidence>
<comment type="cofactor">
    <cofactor evidence="2">
        <name>Cu(2+)</name>
        <dbReference type="ChEBI" id="CHEBI:29036"/>
    </cofactor>
</comment>
<feature type="transmembrane region" description="Helical" evidence="12">
    <location>
        <begin position="230"/>
        <end position="253"/>
    </location>
</feature>
<evidence type="ECO:0000256" key="7">
    <source>
        <dbReference type="ARBA" id="ARBA00022723"/>
    </source>
</evidence>
<comment type="subunit">
    <text evidence="4">Homotrimer.</text>
</comment>
<evidence type="ECO:0000256" key="8">
    <source>
        <dbReference type="ARBA" id="ARBA00022737"/>
    </source>
</evidence>
<evidence type="ECO:0000256" key="4">
    <source>
        <dbReference type="ARBA" id="ARBA00011233"/>
    </source>
</evidence>
<feature type="transmembrane region" description="Helical" evidence="12">
    <location>
        <begin position="328"/>
        <end position="352"/>
    </location>
</feature>
<organism evidence="14 15">
    <name type="scientific">Amycolatopsis acididurans</name>
    <dbReference type="NCBI Taxonomy" id="2724524"/>
    <lineage>
        <taxon>Bacteria</taxon>
        <taxon>Bacillati</taxon>
        <taxon>Actinomycetota</taxon>
        <taxon>Actinomycetes</taxon>
        <taxon>Pseudonocardiales</taxon>
        <taxon>Pseudonocardiaceae</taxon>
        <taxon>Amycolatopsis</taxon>
    </lineage>
</organism>
<dbReference type="Gene3D" id="2.60.40.420">
    <property type="entry name" value="Cupredoxins - blue copper proteins"/>
    <property type="match status" value="3"/>
</dbReference>
<dbReference type="CDD" id="cd11020">
    <property type="entry name" value="CuRO_1_CuNIR"/>
    <property type="match status" value="1"/>
</dbReference>
<feature type="transmembrane region" description="Helical" evidence="12">
    <location>
        <begin position="96"/>
        <end position="116"/>
    </location>
</feature>
<evidence type="ECO:0000313" key="15">
    <source>
        <dbReference type="Proteomes" id="UP000715441"/>
    </source>
</evidence>
<feature type="transmembrane region" description="Helical" evidence="12">
    <location>
        <begin position="372"/>
        <end position="391"/>
    </location>
</feature>
<evidence type="ECO:0000256" key="1">
    <source>
        <dbReference type="ARBA" id="ARBA00001960"/>
    </source>
</evidence>
<dbReference type="PRINTS" id="PR00695">
    <property type="entry name" value="CUNO2RDTASE"/>
</dbReference>
<accession>A0ABX1IZ59</accession>
<keyword evidence="15" id="KW-1185">Reference proteome</keyword>
<dbReference type="Pfam" id="PF07732">
    <property type="entry name" value="Cu-oxidase_3"/>
    <property type="match status" value="1"/>
</dbReference>
<dbReference type="SUPFAM" id="SSF49503">
    <property type="entry name" value="Cupredoxins"/>
    <property type="match status" value="3"/>
</dbReference>
<comment type="catalytic activity">
    <reaction evidence="11">
        <text>nitric oxide + Fe(III)-[cytochrome c] + H2O = Fe(II)-[cytochrome c] + nitrite + 2 H(+)</text>
        <dbReference type="Rhea" id="RHEA:15233"/>
        <dbReference type="Rhea" id="RHEA-COMP:10350"/>
        <dbReference type="Rhea" id="RHEA-COMP:14399"/>
        <dbReference type="ChEBI" id="CHEBI:15377"/>
        <dbReference type="ChEBI" id="CHEBI:15378"/>
        <dbReference type="ChEBI" id="CHEBI:16301"/>
        <dbReference type="ChEBI" id="CHEBI:16480"/>
        <dbReference type="ChEBI" id="CHEBI:29033"/>
        <dbReference type="ChEBI" id="CHEBI:29034"/>
        <dbReference type="EC" id="1.7.2.1"/>
    </reaction>
</comment>
<evidence type="ECO:0000256" key="5">
    <source>
        <dbReference type="ARBA" id="ARBA00011882"/>
    </source>
</evidence>
<keyword evidence="9" id="KW-0560">Oxidoreductase</keyword>
<evidence type="ECO:0000256" key="2">
    <source>
        <dbReference type="ARBA" id="ARBA00001973"/>
    </source>
</evidence>
<name>A0ABX1IZ59_9PSEU</name>
<feature type="transmembrane region" description="Helical" evidence="12">
    <location>
        <begin position="259"/>
        <end position="280"/>
    </location>
</feature>
<dbReference type="PANTHER" id="PTHR11709:SF394">
    <property type="entry name" value="FI03373P-RELATED"/>
    <property type="match status" value="1"/>
</dbReference>
<comment type="caution">
    <text evidence="14">The sequence shown here is derived from an EMBL/GenBank/DDBJ whole genome shotgun (WGS) entry which is preliminary data.</text>
</comment>
<feature type="transmembrane region" description="Helical" evidence="12">
    <location>
        <begin position="57"/>
        <end position="75"/>
    </location>
</feature>
<dbReference type="InterPro" id="IPR011707">
    <property type="entry name" value="Cu-oxidase-like_N"/>
</dbReference>
<dbReference type="InterPro" id="IPR001287">
    <property type="entry name" value="NO2-reductase_Cu"/>
</dbReference>
<keyword evidence="12" id="KW-0472">Membrane</keyword>
<proteinExistence type="inferred from homology"/>
<dbReference type="PANTHER" id="PTHR11709">
    <property type="entry name" value="MULTI-COPPER OXIDASE"/>
    <property type="match status" value="1"/>
</dbReference>
<feature type="transmembrane region" description="Helical" evidence="12">
    <location>
        <begin position="198"/>
        <end position="218"/>
    </location>
</feature>
<comment type="cofactor">
    <cofactor evidence="1">
        <name>Cu(+)</name>
        <dbReference type="ChEBI" id="CHEBI:49552"/>
    </cofactor>
</comment>
<dbReference type="EMBL" id="JAAXLS010000002">
    <property type="protein sequence ID" value="NKQ52436.1"/>
    <property type="molecule type" value="Genomic_DNA"/>
</dbReference>
<dbReference type="InterPro" id="IPR008972">
    <property type="entry name" value="Cupredoxin"/>
</dbReference>
<feature type="domain" description="Plastocyanin-like" evidence="13">
    <location>
        <begin position="617"/>
        <end position="725"/>
    </location>
</feature>
<evidence type="ECO:0000259" key="13">
    <source>
        <dbReference type="Pfam" id="PF07732"/>
    </source>
</evidence>
<keyword evidence="12" id="KW-1133">Transmembrane helix</keyword>
<evidence type="ECO:0000256" key="9">
    <source>
        <dbReference type="ARBA" id="ARBA00023002"/>
    </source>
</evidence>
<evidence type="ECO:0000256" key="12">
    <source>
        <dbReference type="SAM" id="Phobius"/>
    </source>
</evidence>